<dbReference type="AlphaFoldDB" id="A0A6M3LXX1"/>
<feature type="domain" description="Spore protein YkvP/CgeB glycosyl transferase-like" evidence="1">
    <location>
        <begin position="191"/>
        <end position="339"/>
    </location>
</feature>
<protein>
    <submittedName>
        <fullName evidence="2">Putative glycosyltransferase</fullName>
    </submittedName>
</protein>
<dbReference type="Pfam" id="PF13524">
    <property type="entry name" value="Glyco_trans_1_2"/>
    <property type="match status" value="1"/>
</dbReference>
<dbReference type="EMBL" id="MT143685">
    <property type="protein sequence ID" value="QJB00227.1"/>
    <property type="molecule type" value="Genomic_DNA"/>
</dbReference>
<proteinExistence type="predicted"/>
<dbReference type="InterPro" id="IPR055259">
    <property type="entry name" value="YkvP/CgeB_Glyco_trans-like"/>
</dbReference>
<name>A0A6M3LXX1_9ZZZZ</name>
<accession>A0A6M3LXX1</accession>
<dbReference type="GO" id="GO:0016740">
    <property type="term" value="F:transferase activity"/>
    <property type="evidence" value="ECO:0007669"/>
    <property type="project" value="UniProtKB-KW"/>
</dbReference>
<evidence type="ECO:0000313" key="2">
    <source>
        <dbReference type="EMBL" id="QJB00227.1"/>
    </source>
</evidence>
<gene>
    <name evidence="2" type="ORF">MM171A00654_0013</name>
</gene>
<dbReference type="SUPFAM" id="SSF53756">
    <property type="entry name" value="UDP-Glycosyltransferase/glycogen phosphorylase"/>
    <property type="match status" value="1"/>
</dbReference>
<sequence>MKILVCYPGHIISTVDVAIGWEKALKKLGHEVYQLAYEYNVPFYGAVLADWEDRNPDFHPTLNDTLWLASQDLVCKVLELMPLDLVLIVTGLLVHERGYVLLENLGVRTCLIFTESPYNDHMLAQITPRVDLLFVNDKASVEGFQEVNPTTFYMPHSYDPERHHPPDMEPLDDEYRHQVFFLGSMYEERKALFRALEDEDAGDAELDIYATSMDGRGRVTGGMQNAELVKHYWGSDIVLSPNRTTEDYFAKTQITKEAWSLGPRVYEVAACGAFQLTDDSRPELETVFDGTIPVYHNAKELAKLIKHYSEHADERRQVAEAVRERVLPCTFENRAKEILFPTITEVFGNG</sequence>
<dbReference type="Gene3D" id="3.40.50.2000">
    <property type="entry name" value="Glycogen Phosphorylase B"/>
    <property type="match status" value="1"/>
</dbReference>
<reference evidence="2" key="1">
    <citation type="submission" date="2020-03" db="EMBL/GenBank/DDBJ databases">
        <title>The deep terrestrial virosphere.</title>
        <authorList>
            <person name="Holmfeldt K."/>
            <person name="Nilsson E."/>
            <person name="Simone D."/>
            <person name="Lopez-Fernandez M."/>
            <person name="Wu X."/>
            <person name="de Brujin I."/>
            <person name="Lundin D."/>
            <person name="Andersson A."/>
            <person name="Bertilsson S."/>
            <person name="Dopson M."/>
        </authorList>
    </citation>
    <scope>NUCLEOTIDE SEQUENCE</scope>
    <source>
        <strain evidence="2">MM171A00654</strain>
    </source>
</reference>
<evidence type="ECO:0000259" key="1">
    <source>
        <dbReference type="Pfam" id="PF13524"/>
    </source>
</evidence>
<organism evidence="2">
    <name type="scientific">viral metagenome</name>
    <dbReference type="NCBI Taxonomy" id="1070528"/>
    <lineage>
        <taxon>unclassified sequences</taxon>
        <taxon>metagenomes</taxon>
        <taxon>organismal metagenomes</taxon>
    </lineage>
</organism>
<keyword evidence="2" id="KW-0808">Transferase</keyword>